<feature type="region of interest" description="Disordered" evidence="1">
    <location>
        <begin position="134"/>
        <end position="163"/>
    </location>
</feature>
<dbReference type="AlphaFoldDB" id="A0A1Q9F4H3"/>
<proteinExistence type="predicted"/>
<feature type="compositionally biased region" description="Low complexity" evidence="1">
    <location>
        <begin position="137"/>
        <end position="146"/>
    </location>
</feature>
<evidence type="ECO:0000256" key="1">
    <source>
        <dbReference type="SAM" id="MobiDB-lite"/>
    </source>
</evidence>
<evidence type="ECO:0000313" key="2">
    <source>
        <dbReference type="EMBL" id="OLQ14532.1"/>
    </source>
</evidence>
<keyword evidence="3" id="KW-1185">Reference proteome</keyword>
<evidence type="ECO:0000313" key="3">
    <source>
        <dbReference type="Proteomes" id="UP000186817"/>
    </source>
</evidence>
<accession>A0A1Q9F4H3</accession>
<sequence length="163" mass="18545">MEAKLQRVLVFLPGSLERTSSANTAPVRLLTKTEPPLQEGPARKSGRPLWAEQIYALPEFVQRRADTALLSRRRRNWEGLAMADYELYEMDSPKRKRPPPVDILSFTVSRKEISGSKPFGLSLVLAHSELLEEQQEQELQPAQEPQLELEREKGPEQEQDPSG</sequence>
<gene>
    <name evidence="2" type="ORF">AK812_SmicGene1300</name>
</gene>
<organism evidence="2 3">
    <name type="scientific">Symbiodinium microadriaticum</name>
    <name type="common">Dinoflagellate</name>
    <name type="synonym">Zooxanthella microadriatica</name>
    <dbReference type="NCBI Taxonomy" id="2951"/>
    <lineage>
        <taxon>Eukaryota</taxon>
        <taxon>Sar</taxon>
        <taxon>Alveolata</taxon>
        <taxon>Dinophyceae</taxon>
        <taxon>Suessiales</taxon>
        <taxon>Symbiodiniaceae</taxon>
        <taxon>Symbiodinium</taxon>
    </lineage>
</organism>
<protein>
    <submittedName>
        <fullName evidence="2">Uncharacterized protein</fullName>
    </submittedName>
</protein>
<name>A0A1Q9F4H3_SYMMI</name>
<comment type="caution">
    <text evidence="2">The sequence shown here is derived from an EMBL/GenBank/DDBJ whole genome shotgun (WGS) entry which is preliminary data.</text>
</comment>
<dbReference type="EMBL" id="LSRX01000014">
    <property type="protein sequence ID" value="OLQ14532.1"/>
    <property type="molecule type" value="Genomic_DNA"/>
</dbReference>
<dbReference type="Proteomes" id="UP000186817">
    <property type="component" value="Unassembled WGS sequence"/>
</dbReference>
<reference evidence="2 3" key="1">
    <citation type="submission" date="2016-02" db="EMBL/GenBank/DDBJ databases">
        <title>Genome analysis of coral dinoflagellate symbionts highlights evolutionary adaptations to a symbiotic lifestyle.</title>
        <authorList>
            <person name="Aranda M."/>
            <person name="Li Y."/>
            <person name="Liew Y.J."/>
            <person name="Baumgarten S."/>
            <person name="Simakov O."/>
            <person name="Wilson M."/>
            <person name="Piel J."/>
            <person name="Ashoor H."/>
            <person name="Bougouffa S."/>
            <person name="Bajic V.B."/>
            <person name="Ryu T."/>
            <person name="Ravasi T."/>
            <person name="Bayer T."/>
            <person name="Micklem G."/>
            <person name="Kim H."/>
            <person name="Bhak J."/>
            <person name="Lajeunesse T.C."/>
            <person name="Voolstra C.R."/>
        </authorList>
    </citation>
    <scope>NUCLEOTIDE SEQUENCE [LARGE SCALE GENOMIC DNA]</scope>
    <source>
        <strain evidence="2 3">CCMP2467</strain>
    </source>
</reference>